<evidence type="ECO:0000259" key="10">
    <source>
        <dbReference type="PROSITE" id="PS50850"/>
    </source>
</evidence>
<evidence type="ECO:0000256" key="2">
    <source>
        <dbReference type="ARBA" id="ARBA00010992"/>
    </source>
</evidence>
<dbReference type="PRINTS" id="PR00171">
    <property type="entry name" value="SUGRTRNSPORT"/>
</dbReference>
<feature type="transmembrane region" description="Helical" evidence="9">
    <location>
        <begin position="288"/>
        <end position="309"/>
    </location>
</feature>
<feature type="domain" description="Major facilitator superfamily (MFS) profile" evidence="10">
    <location>
        <begin position="14"/>
        <end position="434"/>
    </location>
</feature>
<dbReference type="GO" id="GO:0022857">
    <property type="term" value="F:transmembrane transporter activity"/>
    <property type="evidence" value="ECO:0007669"/>
    <property type="project" value="InterPro"/>
</dbReference>
<organism evidence="11">
    <name type="scientific">bioreactor metagenome</name>
    <dbReference type="NCBI Taxonomy" id="1076179"/>
    <lineage>
        <taxon>unclassified sequences</taxon>
        <taxon>metagenomes</taxon>
        <taxon>ecological metagenomes</taxon>
    </lineage>
</organism>
<evidence type="ECO:0000256" key="5">
    <source>
        <dbReference type="ARBA" id="ARBA00022597"/>
    </source>
</evidence>
<feature type="transmembrane region" description="Helical" evidence="9">
    <location>
        <begin position="139"/>
        <end position="159"/>
    </location>
</feature>
<protein>
    <submittedName>
        <fullName evidence="11">D-xylose-proton symporter</fullName>
    </submittedName>
</protein>
<dbReference type="PROSITE" id="PS00216">
    <property type="entry name" value="SUGAR_TRANSPORT_1"/>
    <property type="match status" value="1"/>
</dbReference>
<dbReference type="InterPro" id="IPR005828">
    <property type="entry name" value="MFS_sugar_transport-like"/>
</dbReference>
<feature type="transmembrane region" description="Helical" evidence="9">
    <location>
        <begin position="344"/>
        <end position="368"/>
    </location>
</feature>
<dbReference type="AlphaFoldDB" id="A0A645ABN2"/>
<evidence type="ECO:0000256" key="8">
    <source>
        <dbReference type="ARBA" id="ARBA00023136"/>
    </source>
</evidence>
<feature type="transmembrane region" description="Helical" evidence="9">
    <location>
        <begin position="12"/>
        <end position="38"/>
    </location>
</feature>
<feature type="transmembrane region" description="Helical" evidence="9">
    <location>
        <begin position="50"/>
        <end position="69"/>
    </location>
</feature>
<keyword evidence="8 9" id="KW-0472">Membrane</keyword>
<feature type="transmembrane region" description="Helical" evidence="9">
    <location>
        <begin position="109"/>
        <end position="127"/>
    </location>
</feature>
<comment type="similarity">
    <text evidence="2">Belongs to the major facilitator superfamily. Sugar transporter (TC 2.A.1.1) family.</text>
</comment>
<dbReference type="InterPro" id="IPR005829">
    <property type="entry name" value="Sugar_transporter_CS"/>
</dbReference>
<accession>A0A645ABN2</accession>
<keyword evidence="3" id="KW-0813">Transport</keyword>
<evidence type="ECO:0000256" key="4">
    <source>
        <dbReference type="ARBA" id="ARBA00022475"/>
    </source>
</evidence>
<feature type="transmembrane region" description="Helical" evidence="9">
    <location>
        <begin position="380"/>
        <end position="403"/>
    </location>
</feature>
<comment type="caution">
    <text evidence="11">The sequence shown here is derived from an EMBL/GenBank/DDBJ whole genome shotgun (WGS) entry which is preliminary data.</text>
</comment>
<keyword evidence="6 9" id="KW-0812">Transmembrane</keyword>
<proteinExistence type="inferred from homology"/>
<feature type="transmembrane region" description="Helical" evidence="9">
    <location>
        <begin position="251"/>
        <end position="273"/>
    </location>
</feature>
<evidence type="ECO:0000256" key="1">
    <source>
        <dbReference type="ARBA" id="ARBA00004651"/>
    </source>
</evidence>
<evidence type="ECO:0000256" key="6">
    <source>
        <dbReference type="ARBA" id="ARBA00022692"/>
    </source>
</evidence>
<dbReference type="InterPro" id="IPR003663">
    <property type="entry name" value="Sugar/inositol_transpt"/>
</dbReference>
<dbReference type="InterPro" id="IPR020846">
    <property type="entry name" value="MFS_dom"/>
</dbReference>
<dbReference type="NCBIfam" id="TIGR00879">
    <property type="entry name" value="SP"/>
    <property type="match status" value="1"/>
</dbReference>
<feature type="transmembrane region" description="Helical" evidence="9">
    <location>
        <begin position="316"/>
        <end position="338"/>
    </location>
</feature>
<dbReference type="Pfam" id="PF00083">
    <property type="entry name" value="Sugar_tr"/>
    <property type="match status" value="1"/>
</dbReference>
<dbReference type="SUPFAM" id="SSF103473">
    <property type="entry name" value="MFS general substrate transporter"/>
    <property type="match status" value="1"/>
</dbReference>
<feature type="transmembrane region" description="Helical" evidence="9">
    <location>
        <begin position="409"/>
        <end position="430"/>
    </location>
</feature>
<feature type="transmembrane region" description="Helical" evidence="9">
    <location>
        <begin position="81"/>
        <end position="103"/>
    </location>
</feature>
<evidence type="ECO:0000256" key="9">
    <source>
        <dbReference type="SAM" id="Phobius"/>
    </source>
</evidence>
<dbReference type="PROSITE" id="PS50850">
    <property type="entry name" value="MFS"/>
    <property type="match status" value="1"/>
</dbReference>
<dbReference type="Gene3D" id="1.20.1250.20">
    <property type="entry name" value="MFS general substrate transporter like domains"/>
    <property type="match status" value="1"/>
</dbReference>
<gene>
    <name evidence="11" type="primary">xylE_10</name>
    <name evidence="11" type="ORF">SDC9_97176</name>
</gene>
<dbReference type="InterPro" id="IPR036259">
    <property type="entry name" value="MFS_trans_sf"/>
</dbReference>
<name>A0A645ABN2_9ZZZZ</name>
<dbReference type="PANTHER" id="PTHR48023">
    <property type="entry name" value="D-XYLOSE-PROTON SYMPORTER-LIKE 2"/>
    <property type="match status" value="1"/>
</dbReference>
<dbReference type="EMBL" id="VSSQ01012972">
    <property type="protein sequence ID" value="MPM50437.1"/>
    <property type="molecule type" value="Genomic_DNA"/>
</dbReference>
<keyword evidence="5" id="KW-0762">Sugar transport</keyword>
<dbReference type="InterPro" id="IPR050820">
    <property type="entry name" value="MFS_Sugar_Transporter"/>
</dbReference>
<keyword evidence="7 9" id="KW-1133">Transmembrane helix</keyword>
<evidence type="ECO:0000313" key="11">
    <source>
        <dbReference type="EMBL" id="MPM50437.1"/>
    </source>
</evidence>
<feature type="transmembrane region" description="Helical" evidence="9">
    <location>
        <begin position="171"/>
        <end position="190"/>
    </location>
</feature>
<dbReference type="FunFam" id="1.20.1250.20:FF:000122">
    <property type="entry name" value="D-xylose transporter XylE"/>
    <property type="match status" value="1"/>
</dbReference>
<reference evidence="11" key="1">
    <citation type="submission" date="2019-08" db="EMBL/GenBank/DDBJ databases">
        <authorList>
            <person name="Kucharzyk K."/>
            <person name="Murdoch R.W."/>
            <person name="Higgins S."/>
            <person name="Loffler F."/>
        </authorList>
    </citation>
    <scope>NUCLEOTIDE SEQUENCE</scope>
</reference>
<sequence>MKNQEKKSFYPVFISLVAALGGLLFALDAAIISGVVPFLKDKFLLTGGQIGLIVSSLVFGCIIGVMVAGAPADRYGRVKPLIASALLFATGVLGAACSDSVVVFVVFRILAGFAVGISSVISPMYIAEIAPSNRRGFLVSLYQLTIVTGILLGFLSNYWLVDIDSVNNWRIMLSVMLIPALIFLAGLFFVPESPRWLFQKGEEEKMLRALRRINGPANTEHELEIIRNTLASAVSNAGYKTVFSTVNRKPLFIGVGLAMLQQVTGINAIMYYAPTIFEKTGLNVDSAIYQTILVGLINLIFTVIAMFFVDRVGRKPLLVTGSLLMAVSMLLVAASFYFQLNSVITLVAILLFIAAFASSLGVVMWVVISEIFPSSIRTKAMSISIVSLWIACFFVALVFPFLIDKVGVANTFIIFTFFCIINVFFNIFFIKETKDISLS</sequence>
<dbReference type="GO" id="GO:0005886">
    <property type="term" value="C:plasma membrane"/>
    <property type="evidence" value="ECO:0007669"/>
    <property type="project" value="UniProtKB-SubCell"/>
</dbReference>
<dbReference type="PROSITE" id="PS00217">
    <property type="entry name" value="SUGAR_TRANSPORT_2"/>
    <property type="match status" value="1"/>
</dbReference>
<dbReference type="PANTHER" id="PTHR48023:SF4">
    <property type="entry name" value="D-XYLOSE-PROTON SYMPORTER-LIKE 2"/>
    <property type="match status" value="1"/>
</dbReference>
<evidence type="ECO:0000256" key="7">
    <source>
        <dbReference type="ARBA" id="ARBA00022989"/>
    </source>
</evidence>
<keyword evidence="4" id="KW-1003">Cell membrane</keyword>
<evidence type="ECO:0000256" key="3">
    <source>
        <dbReference type="ARBA" id="ARBA00022448"/>
    </source>
</evidence>
<comment type="subcellular location">
    <subcellularLocation>
        <location evidence="1">Cell membrane</location>
        <topology evidence="1">Multi-pass membrane protein</topology>
    </subcellularLocation>
</comment>